<dbReference type="Proteomes" id="UP000198771">
    <property type="component" value="Unassembled WGS sequence"/>
</dbReference>
<name>A0A1G6DZ67_9BACT</name>
<organism evidence="1 2">
    <name type="scientific">Desulfonatronum thiosulfatophilum</name>
    <dbReference type="NCBI Taxonomy" id="617002"/>
    <lineage>
        <taxon>Bacteria</taxon>
        <taxon>Pseudomonadati</taxon>
        <taxon>Thermodesulfobacteriota</taxon>
        <taxon>Desulfovibrionia</taxon>
        <taxon>Desulfovibrionales</taxon>
        <taxon>Desulfonatronaceae</taxon>
        <taxon>Desulfonatronum</taxon>
    </lineage>
</organism>
<accession>A0A1G6DZ67</accession>
<evidence type="ECO:0000313" key="2">
    <source>
        <dbReference type="Proteomes" id="UP000198771"/>
    </source>
</evidence>
<dbReference type="RefSeq" id="WP_092122174.1">
    <property type="nucleotide sequence ID" value="NZ_FMXO01000014.1"/>
</dbReference>
<keyword evidence="2" id="KW-1185">Reference proteome</keyword>
<dbReference type="STRING" id="617002.SAMN05660653_02466"/>
<reference evidence="1 2" key="1">
    <citation type="submission" date="2016-10" db="EMBL/GenBank/DDBJ databases">
        <authorList>
            <person name="de Groot N.N."/>
        </authorList>
    </citation>
    <scope>NUCLEOTIDE SEQUENCE [LARGE SCALE GENOMIC DNA]</scope>
    <source>
        <strain evidence="1 2">ASO4-2</strain>
    </source>
</reference>
<protein>
    <submittedName>
        <fullName evidence="1">Uncharacterized protein</fullName>
    </submittedName>
</protein>
<evidence type="ECO:0000313" key="1">
    <source>
        <dbReference type="EMBL" id="SDB50045.1"/>
    </source>
</evidence>
<gene>
    <name evidence="1" type="ORF">SAMN05660653_02466</name>
</gene>
<dbReference type="AlphaFoldDB" id="A0A1G6DZ67"/>
<dbReference type="EMBL" id="FMXO01000014">
    <property type="protein sequence ID" value="SDB50045.1"/>
    <property type="molecule type" value="Genomic_DNA"/>
</dbReference>
<proteinExistence type="predicted"/>
<sequence length="137" mass="15426">MKSFLIRVKGERDPWWTEVKSLLSGKGIRRESPEELAVSRALEKINSPQEIVGGSAKQIHISLSHDGEGRDRGVTVLAYDASTAGGPPRDTSPDAEIQRDASRFPRLRTFFSWCGNSPRISRTFGKVRQYCRFEIFS</sequence>